<dbReference type="InterPro" id="IPR019606">
    <property type="entry name" value="GerMN"/>
</dbReference>
<reference evidence="4 5" key="1">
    <citation type="submission" date="2018-10" db="EMBL/GenBank/DDBJ databases">
        <title>Genomic Encyclopedia of Type Strains, Phase IV (KMG-IV): sequencing the most valuable type-strain genomes for metagenomic binning, comparative biology and taxonomic classification.</title>
        <authorList>
            <person name="Goeker M."/>
        </authorList>
    </citation>
    <scope>NUCLEOTIDE SEQUENCE [LARGE SCALE GENOMIC DNA]</scope>
    <source>
        <strain evidence="4 5">DSM 25586</strain>
    </source>
</reference>
<feature type="chain" id="PRO_5038970176" evidence="2">
    <location>
        <begin position="25"/>
        <end position="306"/>
    </location>
</feature>
<evidence type="ECO:0000256" key="1">
    <source>
        <dbReference type="SAM" id="MobiDB-lite"/>
    </source>
</evidence>
<name>A0A495FLI1_9MICC</name>
<evidence type="ECO:0000256" key="2">
    <source>
        <dbReference type="SAM" id="SignalP"/>
    </source>
</evidence>
<feature type="signal peptide" evidence="2">
    <location>
        <begin position="1"/>
        <end position="24"/>
    </location>
</feature>
<evidence type="ECO:0000313" key="5">
    <source>
        <dbReference type="Proteomes" id="UP000276055"/>
    </source>
</evidence>
<feature type="region of interest" description="Disordered" evidence="1">
    <location>
        <begin position="30"/>
        <end position="58"/>
    </location>
</feature>
<gene>
    <name evidence="4" type="ORF">C8D78_0394</name>
</gene>
<dbReference type="AlphaFoldDB" id="A0A495FLI1"/>
<dbReference type="PROSITE" id="PS51257">
    <property type="entry name" value="PROKAR_LIPOPROTEIN"/>
    <property type="match status" value="1"/>
</dbReference>
<dbReference type="OrthoDB" id="4843507at2"/>
<dbReference type="InterPro" id="IPR018911">
    <property type="entry name" value="Gmad2_Ig-like_dom"/>
</dbReference>
<protein>
    <submittedName>
        <fullName evidence="4">Immunoglobulin-like protein involved in spore germination</fullName>
    </submittedName>
</protein>
<dbReference type="RefSeq" id="WP_120950181.1">
    <property type="nucleotide sequence ID" value="NZ_RBIR01000001.1"/>
</dbReference>
<sequence length="306" mass="32228">MGGLRRAALVLVLPAALLLSGCVATPQEGITNSSSPSELIPAPASGAPTTSAPLETAQTSNKAPVYWIGRSNDNAFLYREFRDVPDQDNPVTRALRVMMSQTPLDPDFFTPWQNPKKLATSISGENVITVDVSADAFNSNVDAAMAERAIQQLVYTATAAAASAGLIDSGQQVQVVILVDGHTDYVAFNHVRLGAPTSRSAGLVAPVWIIDPQEGDSVGDGSVKISGRSTAQGGKLHWEILKVDADNAKTAYLNGTTTASTNAVQPGLFTLSANLGPGRYEVRVSQVDASDSAKELFQDTRGFTVK</sequence>
<dbReference type="EMBL" id="RBIR01000001">
    <property type="protein sequence ID" value="RKR30075.1"/>
    <property type="molecule type" value="Genomic_DNA"/>
</dbReference>
<dbReference type="Proteomes" id="UP000276055">
    <property type="component" value="Unassembled WGS sequence"/>
</dbReference>
<keyword evidence="2" id="KW-0732">Signal</keyword>
<dbReference type="SMART" id="SM00909">
    <property type="entry name" value="Germane"/>
    <property type="match status" value="1"/>
</dbReference>
<evidence type="ECO:0000259" key="3">
    <source>
        <dbReference type="SMART" id="SM00909"/>
    </source>
</evidence>
<feature type="domain" description="GerMN" evidence="3">
    <location>
        <begin position="91"/>
        <end position="188"/>
    </location>
</feature>
<dbReference type="Pfam" id="PF10648">
    <property type="entry name" value="Gmad2"/>
    <property type="match status" value="1"/>
</dbReference>
<proteinExistence type="predicted"/>
<comment type="caution">
    <text evidence="4">The sequence shown here is derived from an EMBL/GenBank/DDBJ whole genome shotgun (WGS) entry which is preliminary data.</text>
</comment>
<dbReference type="Pfam" id="PF10646">
    <property type="entry name" value="Germane"/>
    <property type="match status" value="1"/>
</dbReference>
<feature type="compositionally biased region" description="Low complexity" evidence="1">
    <location>
        <begin position="41"/>
        <end position="53"/>
    </location>
</feature>
<evidence type="ECO:0000313" key="4">
    <source>
        <dbReference type="EMBL" id="RKR30075.1"/>
    </source>
</evidence>
<organism evidence="4 5">
    <name type="scientific">Arthrobacter oryzae</name>
    <dbReference type="NCBI Taxonomy" id="409290"/>
    <lineage>
        <taxon>Bacteria</taxon>
        <taxon>Bacillati</taxon>
        <taxon>Actinomycetota</taxon>
        <taxon>Actinomycetes</taxon>
        <taxon>Micrococcales</taxon>
        <taxon>Micrococcaceae</taxon>
        <taxon>Arthrobacter</taxon>
    </lineage>
</organism>
<accession>A0A495FLI1</accession>